<evidence type="ECO:0000256" key="1">
    <source>
        <dbReference type="ARBA" id="ARBA00005056"/>
    </source>
</evidence>
<keyword evidence="19" id="KW-1185">Reference proteome</keyword>
<dbReference type="FunFam" id="3.30.360.10:FF:000005">
    <property type="entry name" value="Homoserine dehydrogenase"/>
    <property type="match status" value="1"/>
</dbReference>
<evidence type="ECO:0000256" key="9">
    <source>
        <dbReference type="ARBA" id="ARBA00023053"/>
    </source>
</evidence>
<evidence type="ECO:0000256" key="3">
    <source>
        <dbReference type="ARBA" id="ARBA00006753"/>
    </source>
</evidence>
<feature type="domain" description="Homoserine dehydrogenase catalytic" evidence="16">
    <location>
        <begin position="132"/>
        <end position="311"/>
    </location>
</feature>
<dbReference type="Gene3D" id="3.30.360.10">
    <property type="entry name" value="Dihydrodipicolinate Reductase, domain 2"/>
    <property type="match status" value="1"/>
</dbReference>
<dbReference type="Gene3D" id="3.40.50.720">
    <property type="entry name" value="NAD(P)-binding Rossmann-like Domain"/>
    <property type="match status" value="1"/>
</dbReference>
<dbReference type="GO" id="GO:0050661">
    <property type="term" value="F:NADP binding"/>
    <property type="evidence" value="ECO:0007669"/>
    <property type="project" value="InterPro"/>
</dbReference>
<dbReference type="PROSITE" id="PS01042">
    <property type="entry name" value="HOMOSER_DHGENASE"/>
    <property type="match status" value="1"/>
</dbReference>
<dbReference type="Proteomes" id="UP000647416">
    <property type="component" value="Unassembled WGS sequence"/>
</dbReference>
<evidence type="ECO:0000256" key="2">
    <source>
        <dbReference type="ARBA" id="ARBA00005062"/>
    </source>
</evidence>
<proteinExistence type="inferred from homology"/>
<reference evidence="18" key="1">
    <citation type="submission" date="2020-08" db="EMBL/GenBank/DDBJ databases">
        <title>Genome public.</title>
        <authorList>
            <person name="Liu C."/>
            <person name="Sun Q."/>
        </authorList>
    </citation>
    <scope>NUCLEOTIDE SEQUENCE</scope>
    <source>
        <strain evidence="18">NSJ-50</strain>
    </source>
</reference>
<dbReference type="AlphaFoldDB" id="A0A926FE58"/>
<dbReference type="Pfam" id="PF00742">
    <property type="entry name" value="Homoserine_dh"/>
    <property type="match status" value="1"/>
</dbReference>
<keyword evidence="8 14" id="KW-0560">Oxidoreductase</keyword>
<dbReference type="Gene3D" id="3.30.70.260">
    <property type="match status" value="1"/>
</dbReference>
<evidence type="ECO:0000259" key="17">
    <source>
        <dbReference type="Pfam" id="PF03447"/>
    </source>
</evidence>
<feature type="binding site" evidence="13">
    <location>
        <begin position="7"/>
        <end position="14"/>
    </location>
    <ligand>
        <name>NADP(+)</name>
        <dbReference type="ChEBI" id="CHEBI:58349"/>
    </ligand>
</feature>
<evidence type="ECO:0000256" key="14">
    <source>
        <dbReference type="RuleBase" id="RU000579"/>
    </source>
</evidence>
<dbReference type="InterPro" id="IPR005106">
    <property type="entry name" value="Asp/hSer_DH_NAD-bd"/>
</dbReference>
<dbReference type="InterPro" id="IPR036291">
    <property type="entry name" value="NAD(P)-bd_dom_sf"/>
</dbReference>
<evidence type="ECO:0000256" key="10">
    <source>
        <dbReference type="ARBA" id="ARBA00023167"/>
    </source>
</evidence>
<keyword evidence="13 14" id="KW-0521">NADP</keyword>
<dbReference type="InterPro" id="IPR016204">
    <property type="entry name" value="HDH"/>
</dbReference>
<evidence type="ECO:0000256" key="12">
    <source>
        <dbReference type="PIRSR" id="PIRSR000098-1"/>
    </source>
</evidence>
<evidence type="ECO:0000256" key="15">
    <source>
        <dbReference type="RuleBase" id="RU004171"/>
    </source>
</evidence>
<evidence type="ECO:0000256" key="5">
    <source>
        <dbReference type="ARBA" id="ARBA00013376"/>
    </source>
</evidence>
<evidence type="ECO:0000256" key="4">
    <source>
        <dbReference type="ARBA" id="ARBA00013213"/>
    </source>
</evidence>
<organism evidence="18 19">
    <name type="scientific">Qingrenia yutianensis</name>
    <dbReference type="NCBI Taxonomy" id="2763676"/>
    <lineage>
        <taxon>Bacteria</taxon>
        <taxon>Bacillati</taxon>
        <taxon>Bacillota</taxon>
        <taxon>Clostridia</taxon>
        <taxon>Eubacteriales</taxon>
        <taxon>Oscillospiraceae</taxon>
        <taxon>Qingrenia</taxon>
    </lineage>
</organism>
<evidence type="ECO:0000256" key="11">
    <source>
        <dbReference type="ARBA" id="ARBA00048841"/>
    </source>
</evidence>
<dbReference type="SUPFAM" id="SSF55347">
    <property type="entry name" value="Glyceraldehyde-3-phosphate dehydrogenase-like, C-terminal domain"/>
    <property type="match status" value="1"/>
</dbReference>
<dbReference type="GO" id="GO:0009086">
    <property type="term" value="P:methionine biosynthetic process"/>
    <property type="evidence" value="ECO:0007669"/>
    <property type="project" value="UniProtKB-KW"/>
</dbReference>
<evidence type="ECO:0000256" key="6">
    <source>
        <dbReference type="ARBA" id="ARBA00022605"/>
    </source>
</evidence>
<dbReference type="GO" id="GO:0009088">
    <property type="term" value="P:threonine biosynthetic process"/>
    <property type="evidence" value="ECO:0007669"/>
    <property type="project" value="UniProtKB-KW"/>
</dbReference>
<dbReference type="PIRSF" id="PIRSF000098">
    <property type="entry name" value="Homoser_dehydrog"/>
    <property type="match status" value="1"/>
</dbReference>
<dbReference type="PANTHER" id="PTHR43331">
    <property type="entry name" value="HOMOSERINE DEHYDROGENASE"/>
    <property type="match status" value="1"/>
</dbReference>
<dbReference type="Pfam" id="PF03447">
    <property type="entry name" value="NAD_binding_3"/>
    <property type="match status" value="1"/>
</dbReference>
<keyword evidence="9" id="KW-0915">Sodium</keyword>
<name>A0A926FE58_9FIRM</name>
<dbReference type="NCBIfam" id="NF004976">
    <property type="entry name" value="PRK06349.1"/>
    <property type="match status" value="1"/>
</dbReference>
<dbReference type="PANTHER" id="PTHR43331:SF1">
    <property type="entry name" value="HOMOSERINE DEHYDROGENASE"/>
    <property type="match status" value="1"/>
</dbReference>
<feature type="binding site" evidence="13">
    <location>
        <position position="100"/>
    </location>
    <ligand>
        <name>NADPH</name>
        <dbReference type="ChEBI" id="CHEBI:57783"/>
    </ligand>
</feature>
<gene>
    <name evidence="18" type="ORF">H8706_07170</name>
</gene>
<evidence type="ECO:0000313" key="18">
    <source>
        <dbReference type="EMBL" id="MBC8596649.1"/>
    </source>
</evidence>
<comment type="similarity">
    <text evidence="3 15">Belongs to the homoserine dehydrogenase family.</text>
</comment>
<protein>
    <recommendedName>
        <fullName evidence="5 14">Homoserine dehydrogenase</fullName>
        <ecNumber evidence="4 14">1.1.1.3</ecNumber>
    </recommendedName>
</protein>
<comment type="pathway">
    <text evidence="2 14">Amino-acid biosynthesis; L-methionine biosynthesis via de novo pathway; L-homoserine from L-aspartate: step 3/3.</text>
</comment>
<dbReference type="SUPFAM" id="SSF51735">
    <property type="entry name" value="NAD(P)-binding Rossmann-fold domains"/>
    <property type="match status" value="1"/>
</dbReference>
<dbReference type="RefSeq" id="WP_262432090.1">
    <property type="nucleotide sequence ID" value="NZ_JACRTE010000007.1"/>
</dbReference>
<keyword evidence="6 14" id="KW-0028">Amino-acid biosynthesis</keyword>
<feature type="active site" description="Proton donor" evidence="12">
    <location>
        <position position="200"/>
    </location>
</feature>
<evidence type="ECO:0000313" key="19">
    <source>
        <dbReference type="Proteomes" id="UP000647416"/>
    </source>
</evidence>
<dbReference type="InterPro" id="IPR001342">
    <property type="entry name" value="HDH_cat"/>
</dbReference>
<feature type="binding site" evidence="13">
    <location>
        <position position="185"/>
    </location>
    <ligand>
        <name>L-homoserine</name>
        <dbReference type="ChEBI" id="CHEBI:57476"/>
    </ligand>
</feature>
<keyword evidence="7 14" id="KW-0791">Threonine biosynthesis</keyword>
<comment type="caution">
    <text evidence="18">The sequence shown here is derived from an EMBL/GenBank/DDBJ whole genome shotgun (WGS) entry which is preliminary data.</text>
</comment>
<comment type="catalytic activity">
    <reaction evidence="11">
        <text>L-homoserine + NADP(+) = L-aspartate 4-semialdehyde + NADPH + H(+)</text>
        <dbReference type="Rhea" id="RHEA:15761"/>
        <dbReference type="ChEBI" id="CHEBI:15378"/>
        <dbReference type="ChEBI" id="CHEBI:57476"/>
        <dbReference type="ChEBI" id="CHEBI:57783"/>
        <dbReference type="ChEBI" id="CHEBI:58349"/>
        <dbReference type="ChEBI" id="CHEBI:537519"/>
        <dbReference type="EC" id="1.1.1.3"/>
    </reaction>
    <physiologicalReaction direction="right-to-left" evidence="11">
        <dbReference type="Rhea" id="RHEA:15763"/>
    </physiologicalReaction>
</comment>
<dbReference type="EMBL" id="JACRTE010000007">
    <property type="protein sequence ID" value="MBC8596649.1"/>
    <property type="molecule type" value="Genomic_DNA"/>
</dbReference>
<evidence type="ECO:0000256" key="7">
    <source>
        <dbReference type="ARBA" id="ARBA00022697"/>
    </source>
</evidence>
<dbReference type="EC" id="1.1.1.3" evidence="4 14"/>
<evidence type="ECO:0000259" key="16">
    <source>
        <dbReference type="Pfam" id="PF00742"/>
    </source>
</evidence>
<keyword evidence="10 14" id="KW-0486">Methionine biosynthesis</keyword>
<accession>A0A926FE58</accession>
<evidence type="ECO:0000256" key="8">
    <source>
        <dbReference type="ARBA" id="ARBA00023002"/>
    </source>
</evidence>
<dbReference type="GO" id="GO:0004412">
    <property type="term" value="F:homoserine dehydrogenase activity"/>
    <property type="evidence" value="ECO:0007669"/>
    <property type="project" value="UniProtKB-EC"/>
</dbReference>
<feature type="domain" description="Aspartate/homoserine dehydrogenase NAD-binding" evidence="17">
    <location>
        <begin position="8"/>
        <end position="124"/>
    </location>
</feature>
<comment type="pathway">
    <text evidence="1 14">Amino-acid biosynthesis; L-threonine biosynthesis; L-threonine from L-aspartate: step 3/5.</text>
</comment>
<sequence>MVGIAILGYGVVGSGVYEVIRKNSDGITRRAGTKIDIKHILDIREFNSHPEKELFTKNYDDILTDTDVSVVVEVMGGVNPAYEFTKRALMAKKSVVTSNKELVAKHGCELLKLASENRVHYLFEASVGGGIPIIRPLKLCLAANEISEITGILNGTTNYILTQMINKDETMENALKKAQDKGYAEKNPSADIDGIDAVRKIAILTSLAFGKYVDSTKIPVTGIRNVTLTDVEYAKKSGCVIKLCGHCRALENGKLDVYVSPCFVPDESPLASVDGVFNAILVKGNAVGDALFYGRGAGKLPTASAVVSDVIEIAKSGENTDSPVWEDVGGGILENSENSVSKHFARVKADDKESVKAEIEKIFDGAQIIDAEDGEIGFVTDEMTAKDFENKLNELNKDIISTFLVLS</sequence>
<dbReference type="InterPro" id="IPR019811">
    <property type="entry name" value="HDH_CS"/>
</dbReference>
<evidence type="ECO:0000256" key="13">
    <source>
        <dbReference type="PIRSR" id="PIRSR000098-2"/>
    </source>
</evidence>